<protein>
    <submittedName>
        <fullName evidence="2">Phosphotransferase enzyme family protein</fullName>
    </submittedName>
</protein>
<name>A0A1C4VP03_9ACTN</name>
<dbReference type="InterPro" id="IPR011009">
    <property type="entry name" value="Kinase-like_dom_sf"/>
</dbReference>
<dbReference type="SUPFAM" id="SSF56112">
    <property type="entry name" value="Protein kinase-like (PK-like)"/>
    <property type="match status" value="1"/>
</dbReference>
<evidence type="ECO:0000313" key="2">
    <source>
        <dbReference type="EMBL" id="SCE85660.1"/>
    </source>
</evidence>
<dbReference type="InterPro" id="IPR002575">
    <property type="entry name" value="Aminoglycoside_PTrfase"/>
</dbReference>
<dbReference type="Pfam" id="PF01636">
    <property type="entry name" value="APH"/>
    <property type="match status" value="1"/>
</dbReference>
<keyword evidence="2" id="KW-0808">Transferase</keyword>
<proteinExistence type="predicted"/>
<feature type="domain" description="Aminoglycoside phosphotransferase" evidence="1">
    <location>
        <begin position="117"/>
        <end position="198"/>
    </location>
</feature>
<dbReference type="Proteomes" id="UP000198551">
    <property type="component" value="Unassembled WGS sequence"/>
</dbReference>
<evidence type="ECO:0000313" key="3">
    <source>
        <dbReference type="Proteomes" id="UP000198551"/>
    </source>
</evidence>
<evidence type="ECO:0000259" key="1">
    <source>
        <dbReference type="Pfam" id="PF01636"/>
    </source>
</evidence>
<keyword evidence="3" id="KW-1185">Reference proteome</keyword>
<dbReference type="Gene3D" id="3.90.1200.10">
    <property type="match status" value="1"/>
</dbReference>
<accession>A0A1C4VP03</accession>
<dbReference type="GO" id="GO:0016740">
    <property type="term" value="F:transferase activity"/>
    <property type="evidence" value="ECO:0007669"/>
    <property type="project" value="UniProtKB-KW"/>
</dbReference>
<reference evidence="3" key="1">
    <citation type="submission" date="2016-06" db="EMBL/GenBank/DDBJ databases">
        <authorList>
            <person name="Varghese N."/>
        </authorList>
    </citation>
    <scope>NUCLEOTIDE SEQUENCE [LARGE SCALE GENOMIC DNA]</scope>
    <source>
        <strain evidence="3">DSM 45555</strain>
    </source>
</reference>
<gene>
    <name evidence="2" type="ORF">GA0070215_103297</name>
</gene>
<organism evidence="2 3">
    <name type="scientific">Micromonospora marina</name>
    <dbReference type="NCBI Taxonomy" id="307120"/>
    <lineage>
        <taxon>Bacteria</taxon>
        <taxon>Bacillati</taxon>
        <taxon>Actinomycetota</taxon>
        <taxon>Actinomycetes</taxon>
        <taxon>Micromonosporales</taxon>
        <taxon>Micromonosporaceae</taxon>
        <taxon>Micromonospora</taxon>
    </lineage>
</organism>
<sequence>MWHVWRMDAEEVPLSGGNVTAGVVRVGDTVRRQAGPWTPAVHALLDHLWSVGFRGAPRPLGVDESGREILTFAAGEVPWPLRFGLLEPLEQLARVGRLTRELHDALATFTPPPDARWNVLIPADRDEMIVHHDLAPWNLVIGDPWVVIDWDHAGPGSRLWDLAYAAHGFIPLSAHPDWQRADAGRRLRTLADAYGLDERQRRDLVPLLTVRTRAMHDFLRDQAALGIEPWATHWRTGHGDAWRTDAEYTERHTDHWFKALLD</sequence>
<dbReference type="AlphaFoldDB" id="A0A1C4VP03"/>
<dbReference type="EMBL" id="FMCV01000003">
    <property type="protein sequence ID" value="SCE85660.1"/>
    <property type="molecule type" value="Genomic_DNA"/>
</dbReference>